<dbReference type="RefSeq" id="WP_366921773.1">
    <property type="nucleotide sequence ID" value="NZ_CP121694.1"/>
</dbReference>
<evidence type="ECO:0000256" key="4">
    <source>
        <dbReference type="ARBA" id="ARBA00022801"/>
    </source>
</evidence>
<dbReference type="GO" id="GO:0008930">
    <property type="term" value="F:methylthioadenosine nucleosidase activity"/>
    <property type="evidence" value="ECO:0007669"/>
    <property type="project" value="InterPro"/>
</dbReference>
<sequence>MLGLLFPLDEESRPFKASINDQKPILRGKHQFIEGTYHGTLLAAAITGMGKVSAAMRAQALIDYYSPRLLLLAGVAGCLTDEMMPGDIFIASEICQHDVYAPSKGTKWRDYRHHGQGIFLGDEGLHSTALALDWDKSNVFTGRLLTGDKAVATKDYTKKLIDKLKGKAVDMESAAVAQVAAYNDIPLLVVRVISDNANENAMKDFQANFSNACQLLGEYLELLLGKLIEKEL</sequence>
<dbReference type="NCBIfam" id="TIGR01704">
    <property type="entry name" value="MTA_SAH-Nsdase"/>
    <property type="match status" value="1"/>
</dbReference>
<evidence type="ECO:0000313" key="8">
    <source>
        <dbReference type="Proteomes" id="UP001329915"/>
    </source>
</evidence>
<dbReference type="GO" id="GO:0005829">
    <property type="term" value="C:cytosol"/>
    <property type="evidence" value="ECO:0007669"/>
    <property type="project" value="TreeGrafter"/>
</dbReference>
<dbReference type="GO" id="GO:0019284">
    <property type="term" value="P:L-methionine salvage from S-adenosylmethionine"/>
    <property type="evidence" value="ECO:0007669"/>
    <property type="project" value="TreeGrafter"/>
</dbReference>
<proteinExistence type="predicted"/>
<reference evidence="7 8" key="1">
    <citation type="submission" date="2023-04" db="EMBL/GenBank/DDBJ databases">
        <authorList>
            <person name="Hsu D."/>
        </authorList>
    </citation>
    <scope>NUCLEOTIDE SEQUENCE [LARGE SCALE GENOMIC DNA]</scope>
    <source>
        <strain evidence="7 8">MK1</strain>
    </source>
</reference>
<dbReference type="AlphaFoldDB" id="A0AAU0UNI5"/>
<gene>
    <name evidence="7" type="primary">mtnN</name>
    <name evidence="7" type="ORF">MFMK1_002188</name>
</gene>
<dbReference type="GO" id="GO:0008782">
    <property type="term" value="F:adenosylhomocysteine nucleosidase activity"/>
    <property type="evidence" value="ECO:0007669"/>
    <property type="project" value="UniProtKB-EC"/>
</dbReference>
<dbReference type="InterPro" id="IPR035994">
    <property type="entry name" value="Nucleoside_phosphorylase_sf"/>
</dbReference>
<evidence type="ECO:0000313" key="7">
    <source>
        <dbReference type="EMBL" id="WRO22359.1"/>
    </source>
</evidence>
<protein>
    <recommendedName>
        <fullName evidence="2">adenosylhomocysteine nucleosidase</fullName>
        <ecNumber evidence="2">3.2.2.9</ecNumber>
    </recommendedName>
</protein>
<name>A0AAU0UNI5_9FIRM</name>
<keyword evidence="8" id="KW-1185">Reference proteome</keyword>
<keyword evidence="5" id="KW-0486">Methionine biosynthesis</keyword>
<dbReference type="CDD" id="cd09008">
    <property type="entry name" value="MTAN"/>
    <property type="match status" value="1"/>
</dbReference>
<dbReference type="PANTHER" id="PTHR46832:SF1">
    <property type="entry name" value="5'-METHYLTHIOADENOSINE_S-ADENOSYLHOMOCYSTEINE NUCLEOSIDASE"/>
    <property type="match status" value="1"/>
</dbReference>
<accession>A0AAU0UNI5</accession>
<keyword evidence="4 7" id="KW-0378">Hydrolase</keyword>
<evidence type="ECO:0000259" key="6">
    <source>
        <dbReference type="Pfam" id="PF01048"/>
    </source>
</evidence>
<keyword evidence="3" id="KW-0028">Amino-acid biosynthesis</keyword>
<dbReference type="InterPro" id="IPR010049">
    <property type="entry name" value="MTA_SAH_Nsdase"/>
</dbReference>
<dbReference type="EC" id="3.2.2.9" evidence="2"/>
<organism evidence="7 8">
    <name type="scientific">Metallumcola ferriviriculae</name>
    <dbReference type="NCBI Taxonomy" id="3039180"/>
    <lineage>
        <taxon>Bacteria</taxon>
        <taxon>Bacillati</taxon>
        <taxon>Bacillota</taxon>
        <taxon>Clostridia</taxon>
        <taxon>Neomoorellales</taxon>
        <taxon>Desulfitibacteraceae</taxon>
        <taxon>Metallumcola</taxon>
    </lineage>
</organism>
<dbReference type="GO" id="GO:0009164">
    <property type="term" value="P:nucleoside catabolic process"/>
    <property type="evidence" value="ECO:0007669"/>
    <property type="project" value="InterPro"/>
</dbReference>
<keyword evidence="7" id="KW-0326">Glycosidase</keyword>
<evidence type="ECO:0000256" key="3">
    <source>
        <dbReference type="ARBA" id="ARBA00022605"/>
    </source>
</evidence>
<dbReference type="KEGG" id="dbc:MFMK1_002188"/>
<evidence type="ECO:0000256" key="5">
    <source>
        <dbReference type="ARBA" id="ARBA00023167"/>
    </source>
</evidence>
<feature type="domain" description="Nucleoside phosphorylase" evidence="6">
    <location>
        <begin position="8"/>
        <end position="220"/>
    </location>
</feature>
<dbReference type="Gene3D" id="3.40.50.1580">
    <property type="entry name" value="Nucleoside phosphorylase domain"/>
    <property type="match status" value="1"/>
</dbReference>
<evidence type="ECO:0000256" key="2">
    <source>
        <dbReference type="ARBA" id="ARBA00011974"/>
    </source>
</evidence>
<evidence type="ECO:0000256" key="1">
    <source>
        <dbReference type="ARBA" id="ARBA00004945"/>
    </source>
</evidence>
<dbReference type="PANTHER" id="PTHR46832">
    <property type="entry name" value="5'-METHYLTHIOADENOSINE/S-ADENOSYLHOMOCYSTEINE NUCLEOSIDASE"/>
    <property type="match status" value="1"/>
</dbReference>
<dbReference type="EMBL" id="CP121694">
    <property type="protein sequence ID" value="WRO22359.1"/>
    <property type="molecule type" value="Genomic_DNA"/>
</dbReference>
<dbReference type="Pfam" id="PF01048">
    <property type="entry name" value="PNP_UDP_1"/>
    <property type="match status" value="1"/>
</dbReference>
<dbReference type="SUPFAM" id="SSF53167">
    <property type="entry name" value="Purine and uridine phosphorylases"/>
    <property type="match status" value="1"/>
</dbReference>
<dbReference type="Proteomes" id="UP001329915">
    <property type="component" value="Chromosome"/>
</dbReference>
<comment type="pathway">
    <text evidence="1">Amino-acid biosynthesis; L-methionine biosynthesis via salvage pathway; S-methyl-5-thio-alpha-D-ribose 1-phosphate from S-methyl-5'-thioadenosine (hydrolase route): step 1/2.</text>
</comment>
<dbReference type="InterPro" id="IPR000845">
    <property type="entry name" value="Nucleoside_phosphorylase_d"/>
</dbReference>
<dbReference type="GO" id="GO:0019509">
    <property type="term" value="P:L-methionine salvage from methylthioadenosine"/>
    <property type="evidence" value="ECO:0007669"/>
    <property type="project" value="InterPro"/>
</dbReference>